<keyword evidence="3 8" id="KW-0210">Decarboxylase</keyword>
<dbReference type="EMBL" id="JAWWNJ010000002">
    <property type="protein sequence ID" value="KAK7061795.1"/>
    <property type="molecule type" value="Genomic_DNA"/>
</dbReference>
<dbReference type="GO" id="GO:0047596">
    <property type="term" value="F:6-methylsalicylate decarboxylase activity"/>
    <property type="evidence" value="ECO:0007669"/>
    <property type="project" value="UniProtKB-EC"/>
</dbReference>
<feature type="domain" description="Amidohydrolase-related" evidence="9">
    <location>
        <begin position="8"/>
        <end position="321"/>
    </location>
</feature>
<keyword evidence="2" id="KW-0479">Metal-binding</keyword>
<dbReference type="Proteomes" id="UP001362999">
    <property type="component" value="Unassembled WGS sequence"/>
</dbReference>
<dbReference type="InterPro" id="IPR032465">
    <property type="entry name" value="ACMSD"/>
</dbReference>
<accession>A0AAW0ECZ8</accession>
<dbReference type="GO" id="GO:0046872">
    <property type="term" value="F:metal ion binding"/>
    <property type="evidence" value="ECO:0007669"/>
    <property type="project" value="UniProtKB-KW"/>
</dbReference>
<gene>
    <name evidence="10" type="ORF">R3P38DRAFT_2831559</name>
</gene>
<keyword evidence="4" id="KW-0862">Zinc</keyword>
<evidence type="ECO:0000259" key="9">
    <source>
        <dbReference type="Pfam" id="PF04909"/>
    </source>
</evidence>
<dbReference type="EC" id="4.1.1.52" evidence="7"/>
<evidence type="ECO:0000256" key="7">
    <source>
        <dbReference type="ARBA" id="ARBA00038889"/>
    </source>
</evidence>
<dbReference type="InterPro" id="IPR006680">
    <property type="entry name" value="Amidohydro-rel"/>
</dbReference>
<dbReference type="InterPro" id="IPR032466">
    <property type="entry name" value="Metal_Hydrolase"/>
</dbReference>
<evidence type="ECO:0000256" key="4">
    <source>
        <dbReference type="ARBA" id="ARBA00022833"/>
    </source>
</evidence>
<dbReference type="GO" id="GO:0016787">
    <property type="term" value="F:hydrolase activity"/>
    <property type="evidence" value="ECO:0007669"/>
    <property type="project" value="InterPro"/>
</dbReference>
<evidence type="ECO:0000256" key="1">
    <source>
        <dbReference type="ARBA" id="ARBA00005871"/>
    </source>
</evidence>
<evidence type="ECO:0000256" key="3">
    <source>
        <dbReference type="ARBA" id="ARBA00022793"/>
    </source>
</evidence>
<organism evidence="10 11">
    <name type="scientific">Favolaschia claudopus</name>
    <dbReference type="NCBI Taxonomy" id="2862362"/>
    <lineage>
        <taxon>Eukaryota</taxon>
        <taxon>Fungi</taxon>
        <taxon>Dikarya</taxon>
        <taxon>Basidiomycota</taxon>
        <taxon>Agaricomycotina</taxon>
        <taxon>Agaricomycetes</taxon>
        <taxon>Agaricomycetidae</taxon>
        <taxon>Agaricales</taxon>
        <taxon>Marasmiineae</taxon>
        <taxon>Mycenaceae</taxon>
        <taxon>Favolaschia</taxon>
    </lineage>
</organism>
<dbReference type="PANTHER" id="PTHR21240:SF29">
    <property type="entry name" value="AMIDOHYDROLASE-RELATED DOMAIN-CONTAINING PROTEIN"/>
    <property type="match status" value="1"/>
</dbReference>
<evidence type="ECO:0000256" key="6">
    <source>
        <dbReference type="ARBA" id="ARBA00036832"/>
    </source>
</evidence>
<dbReference type="GO" id="GO:0005829">
    <property type="term" value="C:cytosol"/>
    <property type="evidence" value="ECO:0007669"/>
    <property type="project" value="TreeGrafter"/>
</dbReference>
<keyword evidence="11" id="KW-1185">Reference proteome</keyword>
<dbReference type="AlphaFoldDB" id="A0AAW0ECZ8"/>
<evidence type="ECO:0000313" key="10">
    <source>
        <dbReference type="EMBL" id="KAK7061795.1"/>
    </source>
</evidence>
<keyword evidence="5 8" id="KW-0456">Lyase</keyword>
<protein>
    <recommendedName>
        <fullName evidence="7">6-methylsalicylate decarboxylase</fullName>
        <ecNumber evidence="7">4.1.1.52</ecNumber>
    </recommendedName>
</protein>
<dbReference type="SUPFAM" id="SSF51556">
    <property type="entry name" value="Metallo-dependent hydrolases"/>
    <property type="match status" value="1"/>
</dbReference>
<evidence type="ECO:0000256" key="2">
    <source>
        <dbReference type="ARBA" id="ARBA00022723"/>
    </source>
</evidence>
<comment type="catalytic activity">
    <reaction evidence="6">
        <text>6-methylsalicylate + H(+) = 3-methylphenol + CO2</text>
        <dbReference type="Rhea" id="RHEA:23112"/>
        <dbReference type="ChEBI" id="CHEBI:15378"/>
        <dbReference type="ChEBI" id="CHEBI:16526"/>
        <dbReference type="ChEBI" id="CHEBI:17231"/>
        <dbReference type="ChEBI" id="CHEBI:36658"/>
        <dbReference type="EC" id="4.1.1.52"/>
    </reaction>
    <physiologicalReaction direction="left-to-right" evidence="6">
        <dbReference type="Rhea" id="RHEA:23113"/>
    </physiologicalReaction>
</comment>
<proteinExistence type="inferred from homology"/>
<comment type="similarity">
    <text evidence="1">Belongs to the metallo-dependent hydrolases superfamily. ACMSD family.</text>
</comment>
<name>A0AAW0ECZ8_9AGAR</name>
<evidence type="ECO:0000256" key="5">
    <source>
        <dbReference type="ARBA" id="ARBA00023239"/>
    </source>
</evidence>
<dbReference type="PANTHER" id="PTHR21240">
    <property type="entry name" value="2-AMINO-3-CARBOXYLMUCONATE-6-SEMIALDEHYDE DECARBOXYLASE"/>
    <property type="match status" value="1"/>
</dbReference>
<evidence type="ECO:0000313" key="11">
    <source>
        <dbReference type="Proteomes" id="UP001362999"/>
    </source>
</evidence>
<evidence type="ECO:0000256" key="8">
    <source>
        <dbReference type="RuleBase" id="RU366045"/>
    </source>
</evidence>
<dbReference type="GO" id="GO:0019748">
    <property type="term" value="P:secondary metabolic process"/>
    <property type="evidence" value="ECO:0007669"/>
    <property type="project" value="TreeGrafter"/>
</dbReference>
<sequence>MPRQIRRIDVHHHYFPADLTVTKAQSSEKFGWDTPAENLPWSPEVSLKFMNAASIDVAILSFPALSSGFVGQENRDQARQRNCAMAEIVEFHAERFGFFATLPFLDDIEGVLTEIAYALDVLKADGIGLSSSYGEGMDAKYVGDDRYDAIWAELDRRSANVFLHGSQTPSSTPHPAPSLGIPVVEVPNETFKAAAHLVVTGRKRKYPHVRVILAHMGGSTPFLAARVAVLSRHMGCTLSSEEILEDFRSFYYDTALSAHEATLTALNTFLGNPNRLLFGTDFPAVSSEMAGWYTQNLERFHASEPDDLVKIMAVNAARLFPRFQSYT</sequence>
<dbReference type="Pfam" id="PF04909">
    <property type="entry name" value="Amidohydro_2"/>
    <property type="match status" value="1"/>
</dbReference>
<reference evidence="10 11" key="1">
    <citation type="journal article" date="2024" name="J Genomics">
        <title>Draft genome sequencing and assembly of Favolaschia claudopus CIRM-BRFM 2984 isolated from oak limbs.</title>
        <authorList>
            <person name="Navarro D."/>
            <person name="Drula E."/>
            <person name="Chaduli D."/>
            <person name="Cazenave R."/>
            <person name="Ahrendt S."/>
            <person name="Wang J."/>
            <person name="Lipzen A."/>
            <person name="Daum C."/>
            <person name="Barry K."/>
            <person name="Grigoriev I.V."/>
            <person name="Favel A."/>
            <person name="Rosso M.N."/>
            <person name="Martin F."/>
        </authorList>
    </citation>
    <scope>NUCLEOTIDE SEQUENCE [LARGE SCALE GENOMIC DNA]</scope>
    <source>
        <strain evidence="10 11">CIRM-BRFM 2984</strain>
    </source>
</reference>
<dbReference type="CDD" id="cd01292">
    <property type="entry name" value="metallo-dependent_hydrolases"/>
    <property type="match status" value="1"/>
</dbReference>
<dbReference type="Gene3D" id="3.20.20.140">
    <property type="entry name" value="Metal-dependent hydrolases"/>
    <property type="match status" value="1"/>
</dbReference>
<comment type="caution">
    <text evidence="10">The sequence shown here is derived from an EMBL/GenBank/DDBJ whole genome shotgun (WGS) entry which is preliminary data.</text>
</comment>